<dbReference type="InterPro" id="IPR036396">
    <property type="entry name" value="Cyt_P450_sf"/>
</dbReference>
<comment type="subcellular location">
    <subcellularLocation>
        <location evidence="3">Endoplasmic reticulum membrane</location>
        <topology evidence="3">Peripheral membrane protein</topology>
    </subcellularLocation>
    <subcellularLocation>
        <location evidence="2">Microsome membrane</location>
        <topology evidence="2">Peripheral membrane protein</topology>
    </subcellularLocation>
</comment>
<evidence type="ECO:0000256" key="15">
    <source>
        <dbReference type="SAM" id="Phobius"/>
    </source>
</evidence>
<evidence type="ECO:0000256" key="10">
    <source>
        <dbReference type="ARBA" id="ARBA00023004"/>
    </source>
</evidence>
<dbReference type="GO" id="GO:0020037">
    <property type="term" value="F:heme binding"/>
    <property type="evidence" value="ECO:0007669"/>
    <property type="project" value="InterPro"/>
</dbReference>
<evidence type="ECO:0008006" key="18">
    <source>
        <dbReference type="Google" id="ProtNLM"/>
    </source>
</evidence>
<evidence type="ECO:0000256" key="8">
    <source>
        <dbReference type="ARBA" id="ARBA00022848"/>
    </source>
</evidence>
<keyword evidence="10 13" id="KW-0408">Iron</keyword>
<comment type="similarity">
    <text evidence="4 14">Belongs to the cytochrome P450 family.</text>
</comment>
<evidence type="ECO:0000256" key="4">
    <source>
        <dbReference type="ARBA" id="ARBA00010617"/>
    </source>
</evidence>
<keyword evidence="5 13" id="KW-0349">Heme</keyword>
<protein>
    <recommendedName>
        <fullName evidence="18">Cytochrome P450</fullName>
    </recommendedName>
</protein>
<dbReference type="InterPro" id="IPR002401">
    <property type="entry name" value="Cyt_P450_E_grp-I"/>
</dbReference>
<reference evidence="16" key="2">
    <citation type="submission" date="2025-09" db="UniProtKB">
        <authorList>
            <consortium name="Ensembl"/>
        </authorList>
    </citation>
    <scope>IDENTIFICATION</scope>
</reference>
<keyword evidence="12 15" id="KW-0472">Membrane</keyword>
<reference evidence="16" key="1">
    <citation type="submission" date="2025-08" db="UniProtKB">
        <authorList>
            <consortium name="Ensembl"/>
        </authorList>
    </citation>
    <scope>IDENTIFICATION</scope>
</reference>
<keyword evidence="6 13" id="KW-0479">Metal-binding</keyword>
<dbReference type="AlphaFoldDB" id="A0A8C5Q010"/>
<dbReference type="InterPro" id="IPR017972">
    <property type="entry name" value="Cyt_P450_CS"/>
</dbReference>
<evidence type="ECO:0000256" key="6">
    <source>
        <dbReference type="ARBA" id="ARBA00022723"/>
    </source>
</evidence>
<feature type="transmembrane region" description="Helical" evidence="15">
    <location>
        <begin position="121"/>
        <end position="143"/>
    </location>
</feature>
<dbReference type="Proteomes" id="UP000694569">
    <property type="component" value="Unplaced"/>
</dbReference>
<dbReference type="SUPFAM" id="SSF48264">
    <property type="entry name" value="Cytochrome P450"/>
    <property type="match status" value="1"/>
</dbReference>
<comment type="cofactor">
    <cofactor evidence="1 13">
        <name>heme</name>
        <dbReference type="ChEBI" id="CHEBI:30413"/>
    </cofactor>
</comment>
<evidence type="ECO:0000313" key="17">
    <source>
        <dbReference type="Proteomes" id="UP000694569"/>
    </source>
</evidence>
<evidence type="ECO:0000256" key="7">
    <source>
        <dbReference type="ARBA" id="ARBA00022824"/>
    </source>
</evidence>
<evidence type="ECO:0000256" key="1">
    <source>
        <dbReference type="ARBA" id="ARBA00001971"/>
    </source>
</evidence>
<accession>A0A8C5Q010</accession>
<dbReference type="GO" id="GO:0008392">
    <property type="term" value="F:arachidonate epoxygenase activity"/>
    <property type="evidence" value="ECO:0007669"/>
    <property type="project" value="TreeGrafter"/>
</dbReference>
<name>A0A8C5Q010_9ANUR</name>
<dbReference type="GeneTree" id="ENSGT00940000165584"/>
<dbReference type="InterPro" id="IPR001128">
    <property type="entry name" value="Cyt_P450"/>
</dbReference>
<dbReference type="PANTHER" id="PTHR24300">
    <property type="entry name" value="CYTOCHROME P450 508A4-RELATED"/>
    <property type="match status" value="1"/>
</dbReference>
<organism evidence="16 17">
    <name type="scientific">Leptobrachium leishanense</name>
    <name type="common">Leishan spiny toad</name>
    <dbReference type="NCBI Taxonomy" id="445787"/>
    <lineage>
        <taxon>Eukaryota</taxon>
        <taxon>Metazoa</taxon>
        <taxon>Chordata</taxon>
        <taxon>Craniata</taxon>
        <taxon>Vertebrata</taxon>
        <taxon>Euteleostomi</taxon>
        <taxon>Amphibia</taxon>
        <taxon>Batrachia</taxon>
        <taxon>Anura</taxon>
        <taxon>Pelobatoidea</taxon>
        <taxon>Megophryidae</taxon>
        <taxon>Leptobrachium</taxon>
    </lineage>
</organism>
<dbReference type="Ensembl" id="ENSLLET00000030825.1">
    <property type="protein sequence ID" value="ENSLLEP00000029680.1"/>
    <property type="gene ID" value="ENSLLEG00000018569.1"/>
</dbReference>
<keyword evidence="15" id="KW-1133">Transmembrane helix</keyword>
<proteinExistence type="inferred from homology"/>
<dbReference type="PRINTS" id="PR00385">
    <property type="entry name" value="P450"/>
</dbReference>
<dbReference type="PANTHER" id="PTHR24300:SF389">
    <property type="entry name" value="CYTOCHROME P450 2C20"/>
    <property type="match status" value="1"/>
</dbReference>
<evidence type="ECO:0000256" key="11">
    <source>
        <dbReference type="ARBA" id="ARBA00023033"/>
    </source>
</evidence>
<dbReference type="GO" id="GO:0005506">
    <property type="term" value="F:iron ion binding"/>
    <property type="evidence" value="ECO:0007669"/>
    <property type="project" value="InterPro"/>
</dbReference>
<dbReference type="GO" id="GO:0005789">
    <property type="term" value="C:endoplasmic reticulum membrane"/>
    <property type="evidence" value="ECO:0007669"/>
    <property type="project" value="UniProtKB-SubCell"/>
</dbReference>
<keyword evidence="11 14" id="KW-0503">Monooxygenase</keyword>
<evidence type="ECO:0000256" key="2">
    <source>
        <dbReference type="ARBA" id="ARBA00004174"/>
    </source>
</evidence>
<evidence type="ECO:0000256" key="9">
    <source>
        <dbReference type="ARBA" id="ARBA00023002"/>
    </source>
</evidence>
<keyword evidence="15" id="KW-0812">Transmembrane</keyword>
<keyword evidence="9 14" id="KW-0560">Oxidoreductase</keyword>
<dbReference type="PRINTS" id="PR00463">
    <property type="entry name" value="EP450I"/>
</dbReference>
<evidence type="ECO:0000256" key="3">
    <source>
        <dbReference type="ARBA" id="ARBA00004406"/>
    </source>
</evidence>
<evidence type="ECO:0000313" key="16">
    <source>
        <dbReference type="Ensembl" id="ENSLLEP00000029680.1"/>
    </source>
</evidence>
<dbReference type="OrthoDB" id="2789670at2759"/>
<evidence type="ECO:0000256" key="12">
    <source>
        <dbReference type="ARBA" id="ARBA00023136"/>
    </source>
</evidence>
<dbReference type="Gene3D" id="1.10.630.10">
    <property type="entry name" value="Cytochrome P450"/>
    <property type="match status" value="1"/>
</dbReference>
<dbReference type="PRINTS" id="PR01686">
    <property type="entry name" value="EP450ICYP2D"/>
</dbReference>
<dbReference type="Pfam" id="PF00067">
    <property type="entry name" value="p450"/>
    <property type="match status" value="1"/>
</dbReference>
<keyword evidence="8" id="KW-0492">Microsome</keyword>
<dbReference type="InterPro" id="IPR008069">
    <property type="entry name" value="Cyt_P450_E_grp-I_CYP2D-like"/>
</dbReference>
<evidence type="ECO:0000256" key="14">
    <source>
        <dbReference type="RuleBase" id="RU000461"/>
    </source>
</evidence>
<feature type="binding site" description="axial binding residue" evidence="13">
    <location>
        <position position="402"/>
    </location>
    <ligand>
        <name>heme</name>
        <dbReference type="ChEBI" id="CHEBI:30413"/>
    </ligand>
    <ligandPart>
        <name>Fe</name>
        <dbReference type="ChEBI" id="CHEBI:18248"/>
    </ligandPart>
</feature>
<dbReference type="GO" id="GO:0006805">
    <property type="term" value="P:xenobiotic metabolic process"/>
    <property type="evidence" value="ECO:0007669"/>
    <property type="project" value="TreeGrafter"/>
</dbReference>
<dbReference type="InterPro" id="IPR050182">
    <property type="entry name" value="Cytochrome_P450_fam2"/>
</dbReference>
<dbReference type="GO" id="GO:0016712">
    <property type="term" value="F:oxidoreductase activity, acting on paired donors, with incorporation or reduction of molecular oxygen, reduced flavin or flavoprotein as one donor, and incorporation of one atom of oxygen"/>
    <property type="evidence" value="ECO:0007669"/>
    <property type="project" value="InterPro"/>
</dbReference>
<keyword evidence="17" id="KW-1185">Reference proteome</keyword>
<sequence length="464" mass="52932">EVQGLADRFRLFLAIIGCHYSINSGTFKVVFSHSALQRIRPGVHVWKLTKPIVVLCGYEVVKDALVNHGEHFSDRPPLPTSDIFGKGYASGSQCWRQVRRFMLSTLRSYGMAKRPWRMKSTIFCSFSLGGAFNPIYLLGFAVYSTISSIMFGENLDYKDPKLYGLIRVTRNHNQGMNSNLYQICNTFPILLHLPFVKEKVIHPAQEMKQIVLQYTQKHRESIDLNTPRDLLDSWLVKLKEEESHPGSPFNETGFIVYISGLLGAATDTTSSSLTFCLLMMAYFPEVQERVQREIDEVVEHERFPEMKDRTQLSYTNAVIHECQRTLDLAPIAHYHAAVEDIQFRGFLIPKGTTIIPFLTSVLSDPAHWKNPEDFDPDNFLDDEGQFKPNPAFLPFSAGPRSCLGENLARMELFLIISALLQKFTFRKPAGSKPIDFNYVRNNKITFLVSSKVYAAPRTVDSRRE</sequence>
<dbReference type="FunFam" id="1.10.630.10:FF:000238">
    <property type="entry name" value="Cytochrome P450 2A6"/>
    <property type="match status" value="1"/>
</dbReference>
<dbReference type="PROSITE" id="PS00086">
    <property type="entry name" value="CYTOCHROME_P450"/>
    <property type="match status" value="1"/>
</dbReference>
<dbReference type="GO" id="GO:0019373">
    <property type="term" value="P:epoxygenase P450 pathway"/>
    <property type="evidence" value="ECO:0007669"/>
    <property type="project" value="TreeGrafter"/>
</dbReference>
<keyword evidence="7" id="KW-0256">Endoplasmic reticulum</keyword>
<evidence type="ECO:0000256" key="5">
    <source>
        <dbReference type="ARBA" id="ARBA00022617"/>
    </source>
</evidence>
<evidence type="ECO:0000256" key="13">
    <source>
        <dbReference type="PIRSR" id="PIRSR602401-1"/>
    </source>
</evidence>